<dbReference type="SUPFAM" id="SSF140931">
    <property type="entry name" value="Fic-like"/>
    <property type="match status" value="1"/>
</dbReference>
<dbReference type="EMBL" id="QNRI01000003">
    <property type="protein sequence ID" value="RBO99893.1"/>
    <property type="molecule type" value="Genomic_DNA"/>
</dbReference>
<name>A0A366EBX7_9BACI</name>
<keyword evidence="2" id="KW-0547">Nucleotide-binding</keyword>
<feature type="domain" description="Fido" evidence="3">
    <location>
        <begin position="1"/>
        <end position="76"/>
    </location>
</feature>
<dbReference type="GO" id="GO:0005524">
    <property type="term" value="F:ATP binding"/>
    <property type="evidence" value="ECO:0007669"/>
    <property type="project" value="UniProtKB-KW"/>
</dbReference>
<comment type="caution">
    <text evidence="4">The sequence shown here is derived from an EMBL/GenBank/DDBJ whole genome shotgun (WGS) entry which is preliminary data.</text>
</comment>
<feature type="binding site" evidence="2">
    <location>
        <begin position="22"/>
        <end position="29"/>
    </location>
    <ligand>
        <name>ATP</name>
        <dbReference type="ChEBI" id="CHEBI:30616"/>
    </ligand>
</feature>
<evidence type="ECO:0000313" key="4">
    <source>
        <dbReference type="EMBL" id="RBO99893.1"/>
    </source>
</evidence>
<keyword evidence="5" id="KW-1185">Reference proteome</keyword>
<dbReference type="InterPro" id="IPR003812">
    <property type="entry name" value="Fido"/>
</dbReference>
<reference evidence="4 5" key="1">
    <citation type="submission" date="2018-06" db="EMBL/GenBank/DDBJ databases">
        <title>Genomic Encyclopedia of Type Strains, Phase IV (KMG-IV): sequencing the most valuable type-strain genomes for metagenomic binning, comparative biology and taxonomic classification.</title>
        <authorList>
            <person name="Goeker M."/>
        </authorList>
    </citation>
    <scope>NUCLEOTIDE SEQUENCE [LARGE SCALE GENOMIC DNA]</scope>
    <source>
        <strain evidence="4 5">DSM 15140</strain>
    </source>
</reference>
<evidence type="ECO:0000256" key="1">
    <source>
        <dbReference type="PIRSR" id="PIRSR640198-1"/>
    </source>
</evidence>
<dbReference type="InterPro" id="IPR040198">
    <property type="entry name" value="Fido_containing"/>
</dbReference>
<dbReference type="PANTHER" id="PTHR13504:SF38">
    <property type="entry name" value="FIDO DOMAIN-CONTAINING PROTEIN"/>
    <property type="match status" value="1"/>
</dbReference>
<evidence type="ECO:0000259" key="3">
    <source>
        <dbReference type="PROSITE" id="PS51459"/>
    </source>
</evidence>
<evidence type="ECO:0000313" key="5">
    <source>
        <dbReference type="Proteomes" id="UP000252254"/>
    </source>
</evidence>
<feature type="active site" evidence="1">
    <location>
        <position position="18"/>
    </location>
</feature>
<dbReference type="AlphaFoldDB" id="A0A366EBX7"/>
<sequence>MHPVEKAAVLHSKFVNIHPFIDGNGRTARLLMNLELFKSGYLPIIIEKEHRSEYYRVLDIAEVSGNYDPFANFLANYEEQELTRYNQLLQRERSVNKLDL</sequence>
<dbReference type="Proteomes" id="UP000252254">
    <property type="component" value="Unassembled WGS sequence"/>
</dbReference>
<protein>
    <submittedName>
        <fullName evidence="4">Fic/DOC family protein</fullName>
    </submittedName>
</protein>
<keyword evidence="2" id="KW-0067">ATP-binding</keyword>
<evidence type="ECO:0000256" key="2">
    <source>
        <dbReference type="PIRSR" id="PIRSR640198-2"/>
    </source>
</evidence>
<dbReference type="RefSeq" id="WP_281269229.1">
    <property type="nucleotide sequence ID" value="NZ_BAABQN010000004.1"/>
</dbReference>
<dbReference type="Pfam" id="PF02661">
    <property type="entry name" value="Fic"/>
    <property type="match status" value="1"/>
</dbReference>
<dbReference type="PANTHER" id="PTHR13504">
    <property type="entry name" value="FIDO DOMAIN-CONTAINING PROTEIN DDB_G0283145"/>
    <property type="match status" value="1"/>
</dbReference>
<gene>
    <name evidence="4" type="ORF">DES48_103220</name>
</gene>
<proteinExistence type="predicted"/>
<dbReference type="Gene3D" id="1.10.3290.10">
    <property type="entry name" value="Fido-like domain"/>
    <property type="match status" value="1"/>
</dbReference>
<dbReference type="InterPro" id="IPR036597">
    <property type="entry name" value="Fido-like_dom_sf"/>
</dbReference>
<feature type="binding site" evidence="2">
    <location>
        <begin position="54"/>
        <end position="55"/>
    </location>
    <ligand>
        <name>ATP</name>
        <dbReference type="ChEBI" id="CHEBI:30616"/>
    </ligand>
</feature>
<accession>A0A366EBX7</accession>
<dbReference type="PROSITE" id="PS51459">
    <property type="entry name" value="FIDO"/>
    <property type="match status" value="1"/>
</dbReference>
<organism evidence="4 5">
    <name type="scientific">Paraliobacillus ryukyuensis</name>
    <dbReference type="NCBI Taxonomy" id="200904"/>
    <lineage>
        <taxon>Bacteria</taxon>
        <taxon>Bacillati</taxon>
        <taxon>Bacillota</taxon>
        <taxon>Bacilli</taxon>
        <taxon>Bacillales</taxon>
        <taxon>Bacillaceae</taxon>
        <taxon>Paraliobacillus</taxon>
    </lineage>
</organism>